<feature type="compositionally biased region" description="Low complexity" evidence="1">
    <location>
        <begin position="192"/>
        <end position="201"/>
    </location>
</feature>
<evidence type="ECO:0000313" key="3">
    <source>
        <dbReference type="Proteomes" id="UP001049176"/>
    </source>
</evidence>
<dbReference type="KEGG" id="more:E1B28_012873"/>
<feature type="region of interest" description="Disordered" evidence="1">
    <location>
        <begin position="1"/>
        <end position="24"/>
    </location>
</feature>
<feature type="compositionally biased region" description="Low complexity" evidence="1">
    <location>
        <begin position="104"/>
        <end position="118"/>
    </location>
</feature>
<evidence type="ECO:0000256" key="1">
    <source>
        <dbReference type="SAM" id="MobiDB-lite"/>
    </source>
</evidence>
<comment type="caution">
    <text evidence="2">The sequence shown here is derived from an EMBL/GenBank/DDBJ whole genome shotgun (WGS) entry which is preliminary data.</text>
</comment>
<feature type="compositionally biased region" description="Acidic residues" evidence="1">
    <location>
        <begin position="119"/>
        <end position="128"/>
    </location>
</feature>
<reference evidence="2" key="1">
    <citation type="journal article" date="2021" name="Genome Biol. Evol.">
        <title>The assembled and annotated genome of the fairy-ring fungus Marasmius oreades.</title>
        <authorList>
            <person name="Hiltunen M."/>
            <person name="Ament-Velasquez S.L."/>
            <person name="Johannesson H."/>
        </authorList>
    </citation>
    <scope>NUCLEOTIDE SEQUENCE</scope>
    <source>
        <strain evidence="2">03SP1</strain>
    </source>
</reference>
<feature type="region of interest" description="Disordered" evidence="1">
    <location>
        <begin position="181"/>
        <end position="251"/>
    </location>
</feature>
<dbReference type="Proteomes" id="UP001049176">
    <property type="component" value="Chromosome 8"/>
</dbReference>
<feature type="compositionally biased region" description="Basic and acidic residues" evidence="1">
    <location>
        <begin position="10"/>
        <end position="21"/>
    </location>
</feature>
<name>A0A9P7RT57_9AGAR</name>
<dbReference type="AlphaFoldDB" id="A0A9P7RT57"/>
<dbReference type="GeneID" id="66081948"/>
<dbReference type="RefSeq" id="XP_043005399.1">
    <property type="nucleotide sequence ID" value="XM_043158029.1"/>
</dbReference>
<keyword evidence="3" id="KW-1185">Reference proteome</keyword>
<feature type="region of interest" description="Disordered" evidence="1">
    <location>
        <begin position="69"/>
        <end position="136"/>
    </location>
</feature>
<sequence>MSSRRLKAAATREKNRAREEQEQLALQRQVAASGGRTAKRKVANVSFSYYHHICRSSSTGWAEASVIKKKKQDAPPSQATAVIARSSSRRVQRQDSSFEEEDGCGSSSDSGNNLAGANNEEELEEEMEAERHDSDNDGLATIASVDRNALLASEAPIIHTRLQRLEAVALFDDDDDVVEATSSRTSTHHRSSSAQSSSNARFINPPASAIDDYDMQNRDQSHSEEAFRNTRTEDSPQGSQPYRPLKQRNVRTIRSHDDLNVDLPSTLSKAPANQRISKPKKSVCQENFKKEVPVIQRTSAQARVLKNNSEKGTSRKPISDIALEREWPSCATLVDHPTGKSVIRITDQPHEIQHVIQHALKIATIELVYINAYPDPANLTQNTRKPLLASA</sequence>
<accession>A0A9P7RT57</accession>
<feature type="compositionally biased region" description="Basic and acidic residues" evidence="1">
    <location>
        <begin position="215"/>
        <end position="234"/>
    </location>
</feature>
<gene>
    <name evidence="2" type="ORF">E1B28_012873</name>
</gene>
<organism evidence="2 3">
    <name type="scientific">Marasmius oreades</name>
    <name type="common">fairy-ring Marasmius</name>
    <dbReference type="NCBI Taxonomy" id="181124"/>
    <lineage>
        <taxon>Eukaryota</taxon>
        <taxon>Fungi</taxon>
        <taxon>Dikarya</taxon>
        <taxon>Basidiomycota</taxon>
        <taxon>Agaricomycotina</taxon>
        <taxon>Agaricomycetes</taxon>
        <taxon>Agaricomycetidae</taxon>
        <taxon>Agaricales</taxon>
        <taxon>Marasmiineae</taxon>
        <taxon>Marasmiaceae</taxon>
        <taxon>Marasmius</taxon>
    </lineage>
</organism>
<dbReference type="EMBL" id="CM032188">
    <property type="protein sequence ID" value="KAG7088928.1"/>
    <property type="molecule type" value="Genomic_DNA"/>
</dbReference>
<proteinExistence type="predicted"/>
<protein>
    <submittedName>
        <fullName evidence="2">Uncharacterized protein</fullName>
    </submittedName>
</protein>
<evidence type="ECO:0000313" key="2">
    <source>
        <dbReference type="EMBL" id="KAG7088928.1"/>
    </source>
</evidence>